<dbReference type="KEGG" id="plon:Pla110_10380"/>
<gene>
    <name evidence="5" type="ORF">Pla110_10380</name>
</gene>
<dbReference type="InterPro" id="IPR011429">
    <property type="entry name" value="Cyt_c_Planctomycete-type"/>
</dbReference>
<dbReference type="SUPFAM" id="SSF46626">
    <property type="entry name" value="Cytochrome c"/>
    <property type="match status" value="1"/>
</dbReference>
<dbReference type="Pfam" id="PF07587">
    <property type="entry name" value="PSD1"/>
    <property type="match status" value="1"/>
</dbReference>
<dbReference type="OrthoDB" id="127107at2"/>
<dbReference type="EMBL" id="CP036281">
    <property type="protein sequence ID" value="QDU79330.1"/>
    <property type="molecule type" value="Genomic_DNA"/>
</dbReference>
<protein>
    <submittedName>
        <fullName evidence="5">Planctomycete cytochrome C</fullName>
    </submittedName>
</protein>
<dbReference type="InterPro" id="IPR036909">
    <property type="entry name" value="Cyt_c-like_dom_sf"/>
</dbReference>
<feature type="domain" description="Cytochrome C Planctomycete-type" evidence="4">
    <location>
        <begin position="52"/>
        <end position="107"/>
    </location>
</feature>
<evidence type="ECO:0000259" key="2">
    <source>
        <dbReference type="Pfam" id="PF07583"/>
    </source>
</evidence>
<feature type="domain" description="DUF1549" evidence="2">
    <location>
        <begin position="173"/>
        <end position="388"/>
    </location>
</feature>
<organism evidence="5 6">
    <name type="scientific">Polystyrenella longa</name>
    <dbReference type="NCBI Taxonomy" id="2528007"/>
    <lineage>
        <taxon>Bacteria</taxon>
        <taxon>Pseudomonadati</taxon>
        <taxon>Planctomycetota</taxon>
        <taxon>Planctomycetia</taxon>
        <taxon>Planctomycetales</taxon>
        <taxon>Planctomycetaceae</taxon>
        <taxon>Polystyrenella</taxon>
    </lineage>
</organism>
<dbReference type="PANTHER" id="PTHR35889">
    <property type="entry name" value="CYCLOINULO-OLIGOSACCHARIDE FRUCTANOTRANSFERASE-RELATED"/>
    <property type="match status" value="1"/>
</dbReference>
<dbReference type="AlphaFoldDB" id="A0A518CJE2"/>
<reference evidence="5 6" key="1">
    <citation type="submission" date="2019-02" db="EMBL/GenBank/DDBJ databases">
        <title>Deep-cultivation of Planctomycetes and their phenomic and genomic characterization uncovers novel biology.</title>
        <authorList>
            <person name="Wiegand S."/>
            <person name="Jogler M."/>
            <person name="Boedeker C."/>
            <person name="Pinto D."/>
            <person name="Vollmers J."/>
            <person name="Rivas-Marin E."/>
            <person name="Kohn T."/>
            <person name="Peeters S.H."/>
            <person name="Heuer A."/>
            <person name="Rast P."/>
            <person name="Oberbeckmann S."/>
            <person name="Bunk B."/>
            <person name="Jeske O."/>
            <person name="Meyerdierks A."/>
            <person name="Storesund J.E."/>
            <person name="Kallscheuer N."/>
            <person name="Luecker S."/>
            <person name="Lage O.M."/>
            <person name="Pohl T."/>
            <person name="Merkel B.J."/>
            <person name="Hornburger P."/>
            <person name="Mueller R.-W."/>
            <person name="Bruemmer F."/>
            <person name="Labrenz M."/>
            <person name="Spormann A.M."/>
            <person name="Op den Camp H."/>
            <person name="Overmann J."/>
            <person name="Amann R."/>
            <person name="Jetten M.S.M."/>
            <person name="Mascher T."/>
            <person name="Medema M.H."/>
            <person name="Devos D.P."/>
            <person name="Kaster A.-K."/>
            <person name="Ovreas L."/>
            <person name="Rohde M."/>
            <person name="Galperin M.Y."/>
            <person name="Jogler C."/>
        </authorList>
    </citation>
    <scope>NUCLEOTIDE SEQUENCE [LARGE SCALE GENOMIC DNA]</scope>
    <source>
        <strain evidence="5 6">Pla110</strain>
    </source>
</reference>
<dbReference type="RefSeq" id="WP_144993854.1">
    <property type="nucleotide sequence ID" value="NZ_CP036281.1"/>
</dbReference>
<dbReference type="Pfam" id="PF07635">
    <property type="entry name" value="PSCyt1"/>
    <property type="match status" value="1"/>
</dbReference>
<evidence type="ECO:0000313" key="5">
    <source>
        <dbReference type="EMBL" id="QDU79330.1"/>
    </source>
</evidence>
<feature type="chain" id="PRO_5021918698" evidence="1">
    <location>
        <begin position="32"/>
        <end position="887"/>
    </location>
</feature>
<name>A0A518CJE2_9PLAN</name>
<proteinExistence type="predicted"/>
<evidence type="ECO:0000256" key="1">
    <source>
        <dbReference type="SAM" id="SignalP"/>
    </source>
</evidence>
<dbReference type="GO" id="GO:0009055">
    <property type="term" value="F:electron transfer activity"/>
    <property type="evidence" value="ECO:0007669"/>
    <property type="project" value="InterPro"/>
</dbReference>
<keyword evidence="6" id="KW-1185">Reference proteome</keyword>
<feature type="domain" description="DUF1553" evidence="3">
    <location>
        <begin position="573"/>
        <end position="836"/>
    </location>
</feature>
<accession>A0A518CJE2</accession>
<keyword evidence="1" id="KW-0732">Signal</keyword>
<evidence type="ECO:0000259" key="3">
    <source>
        <dbReference type="Pfam" id="PF07587"/>
    </source>
</evidence>
<dbReference type="Pfam" id="PF07583">
    <property type="entry name" value="PSCyt2"/>
    <property type="match status" value="1"/>
</dbReference>
<feature type="signal peptide" evidence="1">
    <location>
        <begin position="1"/>
        <end position="31"/>
    </location>
</feature>
<evidence type="ECO:0000313" key="6">
    <source>
        <dbReference type="Proteomes" id="UP000317178"/>
    </source>
</evidence>
<dbReference type="PANTHER" id="PTHR35889:SF3">
    <property type="entry name" value="F-BOX DOMAIN-CONTAINING PROTEIN"/>
    <property type="match status" value="1"/>
</dbReference>
<dbReference type="InterPro" id="IPR022655">
    <property type="entry name" value="DUF1553"/>
</dbReference>
<evidence type="ECO:0000259" key="4">
    <source>
        <dbReference type="Pfam" id="PF07635"/>
    </source>
</evidence>
<dbReference type="Proteomes" id="UP000317178">
    <property type="component" value="Chromosome"/>
</dbReference>
<dbReference type="InterPro" id="IPR011444">
    <property type="entry name" value="DUF1549"/>
</dbReference>
<dbReference type="GO" id="GO:0020037">
    <property type="term" value="F:heme binding"/>
    <property type="evidence" value="ECO:0007669"/>
    <property type="project" value="InterPro"/>
</dbReference>
<sequence precursor="true">MRQCPPIVRSFRVSFFLLAAVCLSWPSSSQAEEPGTELLFERDIRPILKEHCIHCHGEGGETEGGLDVRLQRFLVKGGDSGEAIDPGKPDFSYLVMRLDAGEMPPDEDKLLPQHEIDLIKTWIAQGAKTARPEPEEIGNGPIITEEERNFWSFLPVQEYPIPEVAQQELVSTPIDAFIVQKLESEDLTYSYEADKRTLIRRATFDLTGLPPTPAEINDFLNDESPEAFETVIDRLLASPEYGERWGRHWLDVAGYADSEGYTIQDPLRDYAYKYRNYVIDSFNNDIPYNQFITEQLAGDELAKRPLDNTDPETIRLLTATGFLRMAPDGTGSGPDDADVARNEVMSETINIVSTSIMGITVGCAQCHDHKYDPIPQTDYYEMRAIFEPALDCKSWKPPQGRRYSLYTKEDYAEADRIEAEAKKVLAVHSEKQTAYIEETFESELKKLPEEIHEAARLARKTADKERTEEQKTLLKEHPSLNVSAGSLYLYNRKASDELKKIAAEATEIRAKKPFHDYLRSLIEPDGHVPPTHLFYRGDIKQPKEEVQPASLTVLEDRLEPIPVNDEDMPTTGRRLAFARQLTSGEYPLVPRVIVNRIWMHHMGRGLVDSPADFGKLGSLPTHPELLDWLATDFMNNGWKIKRMHKMMMLSQVYQQSSARQPQLEEGDPDNKLYARMSIRRLAAEDVRDSLLAISNQFTRKQGGTSVPVREDNVGQIVVGNPTKEVGGKYADGAPLNGEEFRRSVYIQVRRSTPLALLETFDAPRMQPNCTSRNVSTVTPQALMLMNNNVVHERAVAFAERLENDAGEDRAAQVNLAYQLAWGLEPTESERNQAIAFIEQQTVEFAKFTPEEAADDKKEAPAGPEPGDQALASFCHALFSANRFLYID</sequence>